<dbReference type="InterPro" id="IPR000212">
    <property type="entry name" value="DNA_helicase_UvrD/REP"/>
</dbReference>
<reference evidence="2" key="2">
    <citation type="submission" date="2021-04" db="EMBL/GenBank/DDBJ databases">
        <authorList>
            <person name="Gilroy R."/>
        </authorList>
    </citation>
    <scope>NUCLEOTIDE SEQUENCE</scope>
    <source>
        <strain evidence="2">CHK195-6426</strain>
    </source>
</reference>
<proteinExistence type="predicted"/>
<evidence type="ECO:0000313" key="3">
    <source>
        <dbReference type="Proteomes" id="UP000824265"/>
    </source>
</evidence>
<dbReference type="PANTHER" id="PTHR11070:SF17">
    <property type="entry name" value="DNA HELICASE IV"/>
    <property type="match status" value="1"/>
</dbReference>
<keyword evidence="2" id="KW-0067">ATP-binding</keyword>
<dbReference type="SUPFAM" id="SSF52540">
    <property type="entry name" value="P-loop containing nucleoside triphosphate hydrolases"/>
    <property type="match status" value="1"/>
</dbReference>
<dbReference type="GO" id="GO:0043138">
    <property type="term" value="F:3'-5' DNA helicase activity"/>
    <property type="evidence" value="ECO:0007669"/>
    <property type="project" value="TreeGrafter"/>
</dbReference>
<dbReference type="Proteomes" id="UP000824265">
    <property type="component" value="Unassembled WGS sequence"/>
</dbReference>
<dbReference type="AlphaFoldDB" id="A0A9D1UBZ1"/>
<feature type="domain" description="UvrD-like helicase C-terminal" evidence="1">
    <location>
        <begin position="632"/>
        <end position="679"/>
    </location>
</feature>
<dbReference type="GO" id="GO:0003677">
    <property type="term" value="F:DNA binding"/>
    <property type="evidence" value="ECO:0007669"/>
    <property type="project" value="InterPro"/>
</dbReference>
<dbReference type="Gene3D" id="3.40.50.300">
    <property type="entry name" value="P-loop containing nucleotide triphosphate hydrolases"/>
    <property type="match status" value="2"/>
</dbReference>
<comment type="caution">
    <text evidence="2">The sequence shown here is derived from an EMBL/GenBank/DDBJ whole genome shotgun (WGS) entry which is preliminary data.</text>
</comment>
<dbReference type="InterPro" id="IPR027785">
    <property type="entry name" value="UvrD-like_helicase_C"/>
</dbReference>
<dbReference type="GO" id="GO:0005524">
    <property type="term" value="F:ATP binding"/>
    <property type="evidence" value="ECO:0007669"/>
    <property type="project" value="UniProtKB-KW"/>
</dbReference>
<evidence type="ECO:0000259" key="1">
    <source>
        <dbReference type="Pfam" id="PF13538"/>
    </source>
</evidence>
<name>A0A9D1UBZ1_9FIRM</name>
<reference evidence="2" key="1">
    <citation type="journal article" date="2021" name="PeerJ">
        <title>Extensive microbial diversity within the chicken gut microbiome revealed by metagenomics and culture.</title>
        <authorList>
            <person name="Gilroy R."/>
            <person name="Ravi A."/>
            <person name="Getino M."/>
            <person name="Pursley I."/>
            <person name="Horton D.L."/>
            <person name="Alikhan N.F."/>
            <person name="Baker D."/>
            <person name="Gharbi K."/>
            <person name="Hall N."/>
            <person name="Watson M."/>
            <person name="Adriaenssens E.M."/>
            <person name="Foster-Nyarko E."/>
            <person name="Jarju S."/>
            <person name="Secka A."/>
            <person name="Antonio M."/>
            <person name="Oren A."/>
            <person name="Chaudhuri R.R."/>
            <person name="La Ragione R."/>
            <person name="Hildebrand F."/>
            <person name="Pallen M.J."/>
        </authorList>
    </citation>
    <scope>NUCLEOTIDE SEQUENCE</scope>
    <source>
        <strain evidence="2">CHK195-6426</strain>
    </source>
</reference>
<sequence length="681" mass="78557">MHKSSNSPKQSGLSKKEEEMLAEQKHFSMCQAVIRGNISRYEKEYEERHAQVQKLFRAMNSGDVELYNQLMTVSSLEKQAADSLRKNRAALERPYFGRIDYLDKNLEKNQIVYIGKNGVFQNKTDVLIADWRAPISTVYYENELGEGEYQLPDETKILIRLDLKRTYDVNDGILSGYYDSDIASNDELLVKYLSRSKDAVLGEIIATIQKEQNAIIRESPFANLIVQGVAGSGKTTVAMHRISYLLYNYKERFTSNEFCIIGGSDLLLNYITSGLPELDVPDIKHMRMDQLFVRLCEKEWTKKCRITEPDETASLRCTQEFMKNLEYFLLQKKRQLVDCSALKDKSLGVILSESSNLTLVRENPRFSVRRLLTALDDRVKTRIKFLMSGCDKDTVQRKLGEYSGYYRKQLPKTSSLACYQEFLEGYEGGEALSNHLQSCARREYDLYDLAAISLIHYRIFQKGPNEEFGLMFIDEAQDFGISVYYALKQLLPDAYFTIMGDVSQNINYETGINDWYELTKLFLTGSKDKFLLLQKSYRNTIEISQYAGKILEKASFGRYKITPVIRHGIPVQEESFWSEPEMADRTLSLLSSLPQKGYTTAAVICWEERDVNRVQELLKQYPKSAPCRLMMLPVRMVKGLEFDVVILWNLHPKQAMKRPDTAKLLYVAATRALHELYVMEC</sequence>
<dbReference type="GO" id="GO:0005829">
    <property type="term" value="C:cytosol"/>
    <property type="evidence" value="ECO:0007669"/>
    <property type="project" value="TreeGrafter"/>
</dbReference>
<organism evidence="2 3">
    <name type="scientific">Candidatus Acetatifactor stercoripullorum</name>
    <dbReference type="NCBI Taxonomy" id="2838414"/>
    <lineage>
        <taxon>Bacteria</taxon>
        <taxon>Bacillati</taxon>
        <taxon>Bacillota</taxon>
        <taxon>Clostridia</taxon>
        <taxon>Lachnospirales</taxon>
        <taxon>Lachnospiraceae</taxon>
        <taxon>Acetatifactor</taxon>
    </lineage>
</organism>
<dbReference type="EMBL" id="DXGH01000032">
    <property type="protein sequence ID" value="HIW81031.1"/>
    <property type="molecule type" value="Genomic_DNA"/>
</dbReference>
<protein>
    <submittedName>
        <fullName evidence="2">ATP-binding domain-containing protein</fullName>
    </submittedName>
</protein>
<dbReference type="PANTHER" id="PTHR11070">
    <property type="entry name" value="UVRD / RECB / PCRA DNA HELICASE FAMILY MEMBER"/>
    <property type="match status" value="1"/>
</dbReference>
<evidence type="ECO:0000313" key="2">
    <source>
        <dbReference type="EMBL" id="HIW81031.1"/>
    </source>
</evidence>
<dbReference type="Pfam" id="PF13538">
    <property type="entry name" value="UvrD_C_2"/>
    <property type="match status" value="1"/>
</dbReference>
<dbReference type="GO" id="GO:0000725">
    <property type="term" value="P:recombinational repair"/>
    <property type="evidence" value="ECO:0007669"/>
    <property type="project" value="TreeGrafter"/>
</dbReference>
<gene>
    <name evidence="2" type="ORF">H9742_05790</name>
</gene>
<keyword evidence="2" id="KW-0547">Nucleotide-binding</keyword>
<dbReference type="InterPro" id="IPR027417">
    <property type="entry name" value="P-loop_NTPase"/>
</dbReference>
<accession>A0A9D1UBZ1</accession>